<dbReference type="Gene3D" id="2.60.120.650">
    <property type="entry name" value="Cupin"/>
    <property type="match status" value="1"/>
</dbReference>
<keyword evidence="8" id="KW-0808">Transferase</keyword>
<comment type="similarity">
    <text evidence="3">Belongs to the methyltransferase superfamily. LCMT family.</text>
</comment>
<evidence type="ECO:0000256" key="1">
    <source>
        <dbReference type="ARBA" id="ARBA00001806"/>
    </source>
</evidence>
<evidence type="ECO:0000259" key="16">
    <source>
        <dbReference type="PROSITE" id="PS51184"/>
    </source>
</evidence>
<comment type="catalytic activity">
    <reaction evidence="15">
        <text>7-[(3S)-(3-amino-3-methoxycarbonyl)propyl]wyosine(37) in tRNA(Phe) + S-adenosyl-L-methionine + CO2 = wybutosine(37) in tRNA(Phe) + S-adenosyl-L-homocysteine + 2 H(+)</text>
        <dbReference type="Rhea" id="RHEA:37119"/>
        <dbReference type="Rhea" id="RHEA-COMP:11844"/>
        <dbReference type="Rhea" id="RHEA-COMP:11847"/>
        <dbReference type="ChEBI" id="CHEBI:15378"/>
        <dbReference type="ChEBI" id="CHEBI:16526"/>
        <dbReference type="ChEBI" id="CHEBI:57856"/>
        <dbReference type="ChEBI" id="CHEBI:59789"/>
        <dbReference type="ChEBI" id="CHEBI:73544"/>
        <dbReference type="ChEBI" id="CHEBI:74275"/>
        <dbReference type="EC" id="2.3.1.231"/>
    </reaction>
</comment>
<dbReference type="InterPro" id="IPR029063">
    <property type="entry name" value="SAM-dependent_MTases_sf"/>
</dbReference>
<evidence type="ECO:0000256" key="11">
    <source>
        <dbReference type="ARBA" id="ARBA00025588"/>
    </source>
</evidence>
<evidence type="ECO:0000313" key="18">
    <source>
        <dbReference type="Proteomes" id="UP000094385"/>
    </source>
</evidence>
<comment type="catalytic activity">
    <reaction evidence="1">
        <text>7-[(3S)-3-amino-3-carboxypropyl]wyosine(37) in tRNA(Phe) + S-adenosyl-L-methionine = 7-[(3S)-(3-amino-3-methoxycarbonyl)propyl]wyosine(37) in tRNA(Phe) + S-adenosyl-L-homocysteine</text>
        <dbReference type="Rhea" id="RHEA:36903"/>
        <dbReference type="Rhea" id="RHEA-COMP:10379"/>
        <dbReference type="Rhea" id="RHEA-COMP:11844"/>
        <dbReference type="ChEBI" id="CHEBI:57856"/>
        <dbReference type="ChEBI" id="CHEBI:59789"/>
        <dbReference type="ChEBI" id="CHEBI:73543"/>
        <dbReference type="ChEBI" id="CHEBI:74275"/>
        <dbReference type="EC" id="2.1.1.290"/>
    </reaction>
</comment>
<dbReference type="InterPro" id="IPR007213">
    <property type="entry name" value="Ppm1/Ppm2/Tcmp"/>
</dbReference>
<evidence type="ECO:0000256" key="7">
    <source>
        <dbReference type="ARBA" id="ARBA00022603"/>
    </source>
</evidence>
<dbReference type="Gene3D" id="3.40.50.150">
    <property type="entry name" value="Vaccinia Virus protein VP39"/>
    <property type="match status" value="1"/>
</dbReference>
<dbReference type="EC" id="2.1.1.290" evidence="5"/>
<dbReference type="Gene3D" id="2.120.10.80">
    <property type="entry name" value="Kelch-type beta propeller"/>
    <property type="match status" value="1"/>
</dbReference>
<dbReference type="Pfam" id="PF04072">
    <property type="entry name" value="LCM"/>
    <property type="match status" value="1"/>
</dbReference>
<dbReference type="InterPro" id="IPR041667">
    <property type="entry name" value="Cupin_8"/>
</dbReference>
<evidence type="ECO:0000256" key="10">
    <source>
        <dbReference type="ARBA" id="ARBA00022694"/>
    </source>
</evidence>
<dbReference type="AlphaFoldDB" id="A0A1E3Q5W0"/>
<dbReference type="PANTHER" id="PTHR46529:SF1">
    <property type="entry name" value="TRNA WYBUTOSINE-SYNTHESIZING PROTEIN 4"/>
    <property type="match status" value="1"/>
</dbReference>
<evidence type="ECO:0000256" key="8">
    <source>
        <dbReference type="ARBA" id="ARBA00022679"/>
    </source>
</evidence>
<evidence type="ECO:0000256" key="5">
    <source>
        <dbReference type="ARBA" id="ARBA00012779"/>
    </source>
</evidence>
<dbReference type="UniPathway" id="UPA00375"/>
<dbReference type="InterPro" id="IPR003347">
    <property type="entry name" value="JmjC_dom"/>
</dbReference>
<dbReference type="SMART" id="SM00558">
    <property type="entry name" value="JmjC"/>
    <property type="match status" value="1"/>
</dbReference>
<evidence type="ECO:0000256" key="15">
    <source>
        <dbReference type="ARBA" id="ARBA00049250"/>
    </source>
</evidence>
<keyword evidence="7" id="KW-0489">Methyltransferase</keyword>
<dbReference type="Pfam" id="PF13418">
    <property type="entry name" value="Beta-prop_TYW4"/>
    <property type="match status" value="1"/>
</dbReference>
<name>A0A1E3Q5W0_LIPST</name>
<sequence length="1019" mass="114256">MTTDKKVPIGYRNGTQTAKLNSDRAIQETNSSSIVSKRSVERLYYPTTCHSSENNPSLENAHFFRYFVQKPQRRAPLINRGYWIRMEAVHTVVKQFLQSNPESRKVVVNLGCGYDPLPFQYLAKASTNRSKTIFVDADYPDLINIKVNKISASADLLRVIGERYNLNPSHSAVKLASASYYCVGCDLSNLADFERALKACGVLCEGWDLLFIAEVSLTYMNTEAADKVVQWASGVSRGQAQFALLEQILPAGADHPFARTMLRHFNRLNTPIKSVYTYPTVEDQINRFSSRGWNSVFCTDLQTFWYNHVSTEEKRRMEDVEHFDEWEEFFLFCQHYILLVASTSNMTKKGQNGSLVRSSTIDGAWNIDTFDSLSLRRRWGAAASTSDRSIVYFGGLSPTTRLATSVLVTSKDGTSFNIKSTTYPSPRMCHAIVELAPERFLMTGGRGSPATPLSDCWIFNSRSNEWEHTTAMPGSRYRHAMATISPGRVVVFGGHVDNGSSAEWLLFDSESCTWTTLECEVKLGLHISPGFCWLGKYGILSGGFNRIGDIYEDIYKWSIQGNRITLKLIQIGNDNLVRAAAQMAPWTEDSVLLVGGIKPRGILQMNDSFKVINLTEMSTINIEIDNKEKFPMLIGCSLHVTKDREIVVAGGGGVCFSFGAYWNEIAVVRPLAVPKRQWTVVDEAQTIRSEVSTSRCEEKKVNATITKSGSVAIGEIGVREPRSIEDWKEIHKTSVPVIIKSINIGSCTSTWTPDYLKDKVGFDRQVTVHVSKSNVMNFQAKNFRYELLPFGNFIDRVYGIKDHGNDSDELLYLRSLSAANPKSRAANLVEDFPEIASDFQLPPELKSLIGDKAFCSPLRISSPNVGMWLHYDVTANVLVQVRGTKRVRLYRPSDVSELSFPAGASSSLIPNIFDKKGSSIANVHPLETVMSPGDIIFIPAMWLHATLPLEPSISINVFWKDLESSLYSQGRDVYGNRDLKAYEEGRVLIKRISKSFEAMPADIRKFYLARLSAELRVMD</sequence>
<dbReference type="SUPFAM" id="SSF53335">
    <property type="entry name" value="S-adenosyl-L-methionine-dependent methyltransferases"/>
    <property type="match status" value="1"/>
</dbReference>
<evidence type="ECO:0000256" key="4">
    <source>
        <dbReference type="ARBA" id="ARBA00012155"/>
    </source>
</evidence>
<dbReference type="Proteomes" id="UP000094385">
    <property type="component" value="Unassembled WGS sequence"/>
</dbReference>
<dbReference type="InterPro" id="IPR015915">
    <property type="entry name" value="Kelch-typ_b-propeller"/>
</dbReference>
<feature type="domain" description="JmjC" evidence="16">
    <location>
        <begin position="830"/>
        <end position="976"/>
    </location>
</feature>
<keyword evidence="10" id="KW-0819">tRNA processing</keyword>
<organism evidence="17 18">
    <name type="scientific">Lipomyces starkeyi NRRL Y-11557</name>
    <dbReference type="NCBI Taxonomy" id="675824"/>
    <lineage>
        <taxon>Eukaryota</taxon>
        <taxon>Fungi</taxon>
        <taxon>Dikarya</taxon>
        <taxon>Ascomycota</taxon>
        <taxon>Saccharomycotina</taxon>
        <taxon>Lipomycetes</taxon>
        <taxon>Lipomycetales</taxon>
        <taxon>Lipomycetaceae</taxon>
        <taxon>Lipomyces</taxon>
    </lineage>
</organism>
<dbReference type="FunFam" id="2.60.120.650:FF:000043">
    <property type="entry name" value="tRNA wybutosine-synthesizing protein 4"/>
    <property type="match status" value="1"/>
</dbReference>
<dbReference type="STRING" id="675824.A0A1E3Q5W0"/>
<dbReference type="EMBL" id="KV454294">
    <property type="protein sequence ID" value="ODQ73076.1"/>
    <property type="molecule type" value="Genomic_DNA"/>
</dbReference>
<gene>
    <name evidence="17" type="ORF">LIPSTDRAFT_71406</name>
</gene>
<evidence type="ECO:0000256" key="3">
    <source>
        <dbReference type="ARBA" id="ARBA00010703"/>
    </source>
</evidence>
<evidence type="ECO:0000256" key="9">
    <source>
        <dbReference type="ARBA" id="ARBA00022691"/>
    </source>
</evidence>
<evidence type="ECO:0000256" key="2">
    <source>
        <dbReference type="ARBA" id="ARBA00004797"/>
    </source>
</evidence>
<evidence type="ECO:0000256" key="6">
    <source>
        <dbReference type="ARBA" id="ARBA00018045"/>
    </source>
</evidence>
<accession>A0A1E3Q5W0</accession>
<protein>
    <recommendedName>
        <fullName evidence="6">tRNA wybutosine-synthesizing protein 4</fullName>
        <ecNumber evidence="5">2.1.1.290</ecNumber>
        <ecNumber evidence="4">2.3.1.231</ecNumber>
    </recommendedName>
    <alternativeName>
        <fullName evidence="13">Leucine carboxyl methyltransferase 2</fullName>
    </alternativeName>
    <alternativeName>
        <fullName evidence="14">tRNA(Phe) (7-(3-amino-3-(methoxycarbonyl)propyl)wyosine(37)-N)-methoxycarbonyltransferase</fullName>
    </alternativeName>
    <alternativeName>
        <fullName evidence="12">tRNA(Phe) (7-(3-amino-3-carboxypropyl)wyosine(37)-O)-methyltransferase</fullName>
    </alternativeName>
</protein>
<keyword evidence="9" id="KW-0949">S-adenosyl-L-methionine</keyword>
<dbReference type="EC" id="2.3.1.231" evidence="4"/>
<dbReference type="Gene3D" id="6.10.140.1470">
    <property type="match status" value="1"/>
</dbReference>
<dbReference type="SUPFAM" id="SSF51197">
    <property type="entry name" value="Clavaminate synthase-like"/>
    <property type="match status" value="1"/>
</dbReference>
<comment type="pathway">
    <text evidence="2">tRNA modification; wybutosine-tRNA(Phe) biosynthesis.</text>
</comment>
<reference evidence="17 18" key="1">
    <citation type="journal article" date="2016" name="Proc. Natl. Acad. Sci. U.S.A.">
        <title>Comparative genomics of biotechnologically important yeasts.</title>
        <authorList>
            <person name="Riley R."/>
            <person name="Haridas S."/>
            <person name="Wolfe K.H."/>
            <person name="Lopes M.R."/>
            <person name="Hittinger C.T."/>
            <person name="Goeker M."/>
            <person name="Salamov A.A."/>
            <person name="Wisecaver J.H."/>
            <person name="Long T.M."/>
            <person name="Calvey C.H."/>
            <person name="Aerts A.L."/>
            <person name="Barry K.W."/>
            <person name="Choi C."/>
            <person name="Clum A."/>
            <person name="Coughlan A.Y."/>
            <person name="Deshpande S."/>
            <person name="Douglass A.P."/>
            <person name="Hanson S.J."/>
            <person name="Klenk H.-P."/>
            <person name="LaButti K.M."/>
            <person name="Lapidus A."/>
            <person name="Lindquist E.A."/>
            <person name="Lipzen A.M."/>
            <person name="Meier-Kolthoff J.P."/>
            <person name="Ohm R.A."/>
            <person name="Otillar R.P."/>
            <person name="Pangilinan J.L."/>
            <person name="Peng Y."/>
            <person name="Rokas A."/>
            <person name="Rosa C.A."/>
            <person name="Scheuner C."/>
            <person name="Sibirny A.A."/>
            <person name="Slot J.C."/>
            <person name="Stielow J.B."/>
            <person name="Sun H."/>
            <person name="Kurtzman C.P."/>
            <person name="Blackwell M."/>
            <person name="Grigoriev I.V."/>
            <person name="Jeffries T.W."/>
        </authorList>
    </citation>
    <scope>NUCLEOTIDE SEQUENCE [LARGE SCALE GENOMIC DNA]</scope>
    <source>
        <strain evidence="17 18">NRRL Y-11557</strain>
    </source>
</reference>
<evidence type="ECO:0000256" key="12">
    <source>
        <dbReference type="ARBA" id="ARBA00029750"/>
    </source>
</evidence>
<dbReference type="Pfam" id="PF13621">
    <property type="entry name" value="Cupin_8"/>
    <property type="match status" value="1"/>
</dbReference>
<dbReference type="GO" id="GO:0030488">
    <property type="term" value="P:tRNA methylation"/>
    <property type="evidence" value="ECO:0007669"/>
    <property type="project" value="TreeGrafter"/>
</dbReference>
<dbReference type="GO" id="GO:0008175">
    <property type="term" value="F:tRNA methyltransferase activity"/>
    <property type="evidence" value="ECO:0007669"/>
    <property type="project" value="TreeGrafter"/>
</dbReference>
<proteinExistence type="inferred from homology"/>
<dbReference type="PROSITE" id="PS51184">
    <property type="entry name" value="JMJC"/>
    <property type="match status" value="1"/>
</dbReference>
<evidence type="ECO:0000256" key="14">
    <source>
        <dbReference type="ARBA" id="ARBA00030847"/>
    </source>
</evidence>
<keyword evidence="18" id="KW-1185">Reference proteome</keyword>
<evidence type="ECO:0000313" key="17">
    <source>
        <dbReference type="EMBL" id="ODQ73076.1"/>
    </source>
</evidence>
<dbReference type="SUPFAM" id="SSF117281">
    <property type="entry name" value="Kelch motif"/>
    <property type="match status" value="1"/>
</dbReference>
<dbReference type="OrthoDB" id="47172at2759"/>
<evidence type="ECO:0000256" key="13">
    <source>
        <dbReference type="ARBA" id="ARBA00030231"/>
    </source>
</evidence>
<dbReference type="GO" id="GO:0031591">
    <property type="term" value="P:wybutosine biosynthetic process"/>
    <property type="evidence" value="ECO:0007669"/>
    <property type="project" value="TreeGrafter"/>
</dbReference>
<comment type="function">
    <text evidence="11">Probable S-adenosyl-L-methionine-dependent methyltransferase that acts as a component of the wybutosine biosynthesis pathway. Wybutosine is a hyper modified guanosine with a tricyclic base found at the 3'-position adjacent to the anticodon of eukaryotic phenylalanine tRNA. May methylate the carboxyl group of leucine residues to form alpha-leucine ester residues.</text>
</comment>
<dbReference type="PANTHER" id="PTHR46529">
    <property type="entry name" value="TRNA WYBUTOSINE-SYNTHESIZING PROTEIN 4"/>
    <property type="match status" value="1"/>
</dbReference>